<evidence type="ECO:0000256" key="7">
    <source>
        <dbReference type="SAM" id="Phobius"/>
    </source>
</evidence>
<protein>
    <recommendedName>
        <fullName evidence="8">Heme-copper oxidase subunit III family profile domain-containing protein</fullName>
    </recommendedName>
</protein>
<feature type="transmembrane region" description="Helical" evidence="7">
    <location>
        <begin position="49"/>
        <end position="71"/>
    </location>
</feature>
<dbReference type="PANTHER" id="PTHR11403:SF10">
    <property type="entry name" value="CYTOCHROME C OXIDASE"/>
    <property type="match status" value="1"/>
</dbReference>
<reference evidence="9" key="1">
    <citation type="journal article" date="2021" name="Front. Microbiol.">
        <title>Comprehensive Comparative Genomics and Phenotyping of Methylobacterium Species.</title>
        <authorList>
            <person name="Alessa O."/>
            <person name="Ogura Y."/>
            <person name="Fujitani Y."/>
            <person name="Takami H."/>
            <person name="Hayashi T."/>
            <person name="Sahin N."/>
            <person name="Tani A."/>
        </authorList>
    </citation>
    <scope>NUCLEOTIDE SEQUENCE</scope>
    <source>
        <strain evidence="9">DSM 17168</strain>
    </source>
</reference>
<organism evidence="9 10">
    <name type="scientific">Methylobacterium isbiliense</name>
    <dbReference type="NCBI Taxonomy" id="315478"/>
    <lineage>
        <taxon>Bacteria</taxon>
        <taxon>Pseudomonadati</taxon>
        <taxon>Pseudomonadota</taxon>
        <taxon>Alphaproteobacteria</taxon>
        <taxon>Hyphomicrobiales</taxon>
        <taxon>Methylobacteriaceae</taxon>
        <taxon>Methylobacterium</taxon>
    </lineage>
</organism>
<evidence type="ECO:0000259" key="8">
    <source>
        <dbReference type="PROSITE" id="PS50253"/>
    </source>
</evidence>
<evidence type="ECO:0000313" key="10">
    <source>
        <dbReference type="Proteomes" id="UP001055153"/>
    </source>
</evidence>
<evidence type="ECO:0000256" key="2">
    <source>
        <dbReference type="ARBA" id="ARBA00010581"/>
    </source>
</evidence>
<feature type="transmembrane region" description="Helical" evidence="7">
    <location>
        <begin position="151"/>
        <end position="173"/>
    </location>
</feature>
<feature type="transmembrane region" description="Helical" evidence="7">
    <location>
        <begin position="193"/>
        <end position="211"/>
    </location>
</feature>
<evidence type="ECO:0000256" key="5">
    <source>
        <dbReference type="ARBA" id="ARBA00023136"/>
    </source>
</evidence>
<evidence type="ECO:0000256" key="4">
    <source>
        <dbReference type="ARBA" id="ARBA00022989"/>
    </source>
</evidence>
<accession>A0ABQ4SK77</accession>
<feature type="transmembrane region" description="Helical" evidence="7">
    <location>
        <begin position="111"/>
        <end position="130"/>
    </location>
</feature>
<comment type="similarity">
    <text evidence="2 6">Belongs to the cytochrome c oxidase subunit 3 family.</text>
</comment>
<evidence type="ECO:0000313" key="9">
    <source>
        <dbReference type="EMBL" id="GJE02150.1"/>
    </source>
</evidence>
<dbReference type="EMBL" id="BPQQ01000048">
    <property type="protein sequence ID" value="GJE02150.1"/>
    <property type="molecule type" value="Genomic_DNA"/>
</dbReference>
<evidence type="ECO:0000256" key="3">
    <source>
        <dbReference type="ARBA" id="ARBA00022692"/>
    </source>
</evidence>
<dbReference type="InterPro" id="IPR024791">
    <property type="entry name" value="Cyt_c/ubiquinol_Oxase_su3"/>
</dbReference>
<evidence type="ECO:0000256" key="1">
    <source>
        <dbReference type="ARBA" id="ARBA00004141"/>
    </source>
</evidence>
<dbReference type="Gene3D" id="1.20.120.80">
    <property type="entry name" value="Cytochrome c oxidase, subunit III, four-helix bundle"/>
    <property type="match status" value="1"/>
</dbReference>
<keyword evidence="3 6" id="KW-0812">Transmembrane</keyword>
<proteinExistence type="inferred from homology"/>
<dbReference type="InterPro" id="IPR035973">
    <property type="entry name" value="Cyt_c_oxidase_su3-like_sf"/>
</dbReference>
<sequence length="226" mass="23390">MSLVLLYLAGLGLLAGRWLLRQRLAAKPWLEAGPAVALPPAGPPARLGLAVFLAAVGLLFALLTAAYAMRVPAGTRALPDPRLVWLTTGLLVLASLALHLAGAAARHGERTALRAALLIAAAATLGFLAGQGLAWRDLLASGLASPDAAGAFFILITGLHALHLGGGLAGLGAVTARAFRAGPDPDPRLALCVLYWDVLLAIWLVLFGLLFRTPWSGLIDTLCRPA</sequence>
<dbReference type="Proteomes" id="UP001055153">
    <property type="component" value="Unassembled WGS sequence"/>
</dbReference>
<keyword evidence="5 7" id="KW-0472">Membrane</keyword>
<dbReference type="SUPFAM" id="SSF81452">
    <property type="entry name" value="Cytochrome c oxidase subunit III-like"/>
    <property type="match status" value="1"/>
</dbReference>
<feature type="domain" description="Heme-copper oxidase subunit III family profile" evidence="8">
    <location>
        <begin position="1"/>
        <end position="215"/>
    </location>
</feature>
<dbReference type="RefSeq" id="WP_238237603.1">
    <property type="nucleotide sequence ID" value="NZ_BPQQ01000048.1"/>
</dbReference>
<keyword evidence="4 7" id="KW-1133">Transmembrane helix</keyword>
<keyword evidence="10" id="KW-1185">Reference proteome</keyword>
<dbReference type="PROSITE" id="PS50253">
    <property type="entry name" value="COX3"/>
    <property type="match status" value="1"/>
</dbReference>
<dbReference type="PANTHER" id="PTHR11403">
    <property type="entry name" value="CYTOCHROME C OXIDASE SUBUNIT III"/>
    <property type="match status" value="1"/>
</dbReference>
<name>A0ABQ4SK77_9HYPH</name>
<comment type="subcellular location">
    <subcellularLocation>
        <location evidence="6">Cell membrane</location>
        <topology evidence="6">Multi-pass membrane protein</topology>
    </subcellularLocation>
    <subcellularLocation>
        <location evidence="1">Membrane</location>
        <topology evidence="1">Multi-pass membrane protein</topology>
    </subcellularLocation>
</comment>
<feature type="transmembrane region" description="Helical" evidence="7">
    <location>
        <begin position="83"/>
        <end position="105"/>
    </location>
</feature>
<dbReference type="InterPro" id="IPR000298">
    <property type="entry name" value="Cyt_c_oxidase-like_su3"/>
</dbReference>
<comment type="caution">
    <text evidence="9">The sequence shown here is derived from an EMBL/GenBank/DDBJ whole genome shotgun (WGS) entry which is preliminary data.</text>
</comment>
<reference evidence="9" key="2">
    <citation type="submission" date="2021-08" db="EMBL/GenBank/DDBJ databases">
        <authorList>
            <person name="Tani A."/>
            <person name="Ola A."/>
            <person name="Ogura Y."/>
            <person name="Katsura K."/>
            <person name="Hayashi T."/>
        </authorList>
    </citation>
    <scope>NUCLEOTIDE SEQUENCE</scope>
    <source>
        <strain evidence="9">DSM 17168</strain>
    </source>
</reference>
<gene>
    <name evidence="9" type="ORF">GMJLKIPL_4094</name>
</gene>
<dbReference type="InterPro" id="IPR013833">
    <property type="entry name" value="Cyt_c_oxidase_su3_a-hlx"/>
</dbReference>
<evidence type="ECO:0000256" key="6">
    <source>
        <dbReference type="RuleBase" id="RU003376"/>
    </source>
</evidence>